<keyword evidence="4 9" id="KW-0812">Transmembrane</keyword>
<dbReference type="PANTHER" id="PTHR12428:SF65">
    <property type="entry name" value="CYTOCHROME C OXIDASE ASSEMBLY PROTEIN COX18, MITOCHONDRIAL"/>
    <property type="match status" value="1"/>
</dbReference>
<keyword evidence="3" id="KW-1003">Cell membrane</keyword>
<comment type="subcellular location">
    <subcellularLocation>
        <location evidence="1">Cell membrane</location>
        <topology evidence="1">Multi-pass membrane protein</topology>
    </subcellularLocation>
    <subcellularLocation>
        <location evidence="9">Membrane</location>
        <topology evidence="9">Multi-pass membrane protein</topology>
    </subcellularLocation>
</comment>
<evidence type="ECO:0000256" key="4">
    <source>
        <dbReference type="ARBA" id="ARBA00022692"/>
    </source>
</evidence>
<feature type="transmembrane region" description="Helical" evidence="10">
    <location>
        <begin position="178"/>
        <end position="198"/>
    </location>
</feature>
<evidence type="ECO:0000313" key="12">
    <source>
        <dbReference type="EMBL" id="HIR59706.1"/>
    </source>
</evidence>
<dbReference type="NCBIfam" id="TIGR03592">
    <property type="entry name" value="yidC_oxa1_cterm"/>
    <property type="match status" value="1"/>
</dbReference>
<reference evidence="12" key="2">
    <citation type="journal article" date="2021" name="PeerJ">
        <title>Extensive microbial diversity within the chicken gut microbiome revealed by metagenomics and culture.</title>
        <authorList>
            <person name="Gilroy R."/>
            <person name="Ravi A."/>
            <person name="Getino M."/>
            <person name="Pursley I."/>
            <person name="Horton D.L."/>
            <person name="Alikhan N.F."/>
            <person name="Baker D."/>
            <person name="Gharbi K."/>
            <person name="Hall N."/>
            <person name="Watson M."/>
            <person name="Adriaenssens E.M."/>
            <person name="Foster-Nyarko E."/>
            <person name="Jarju S."/>
            <person name="Secka A."/>
            <person name="Antonio M."/>
            <person name="Oren A."/>
            <person name="Chaudhuri R.R."/>
            <person name="La Ragione R."/>
            <person name="Hildebrand F."/>
            <person name="Pallen M.J."/>
        </authorList>
    </citation>
    <scope>NUCLEOTIDE SEQUENCE</scope>
    <source>
        <strain evidence="12">CHK184-20233</strain>
    </source>
</reference>
<evidence type="ECO:0000256" key="10">
    <source>
        <dbReference type="SAM" id="Phobius"/>
    </source>
</evidence>
<accession>A0A9D1J3I6</accession>
<dbReference type="GO" id="GO:0032977">
    <property type="term" value="F:membrane insertase activity"/>
    <property type="evidence" value="ECO:0007669"/>
    <property type="project" value="InterPro"/>
</dbReference>
<dbReference type="InterPro" id="IPR028055">
    <property type="entry name" value="YidC/Oxa/ALB_C"/>
</dbReference>
<dbReference type="GO" id="GO:0015031">
    <property type="term" value="P:protein transport"/>
    <property type="evidence" value="ECO:0007669"/>
    <property type="project" value="UniProtKB-KW"/>
</dbReference>
<keyword evidence="2" id="KW-0813">Transport</keyword>
<evidence type="ECO:0000256" key="2">
    <source>
        <dbReference type="ARBA" id="ARBA00022448"/>
    </source>
</evidence>
<name>A0A9D1J3I6_9FIRM</name>
<gene>
    <name evidence="12" type="ORF">IAB38_06610</name>
</gene>
<dbReference type="Pfam" id="PF02096">
    <property type="entry name" value="60KD_IMP"/>
    <property type="match status" value="1"/>
</dbReference>
<dbReference type="InterPro" id="IPR001708">
    <property type="entry name" value="YidC/ALB3/OXA1/COX18"/>
</dbReference>
<dbReference type="EMBL" id="DVHC01000062">
    <property type="protein sequence ID" value="HIR59706.1"/>
    <property type="molecule type" value="Genomic_DNA"/>
</dbReference>
<reference evidence="12" key="1">
    <citation type="submission" date="2020-10" db="EMBL/GenBank/DDBJ databases">
        <authorList>
            <person name="Gilroy R."/>
        </authorList>
    </citation>
    <scope>NUCLEOTIDE SEQUENCE</scope>
    <source>
        <strain evidence="12">CHK184-20233</strain>
    </source>
</reference>
<evidence type="ECO:0000256" key="1">
    <source>
        <dbReference type="ARBA" id="ARBA00004651"/>
    </source>
</evidence>
<dbReference type="GO" id="GO:0051205">
    <property type="term" value="P:protein insertion into membrane"/>
    <property type="evidence" value="ECO:0007669"/>
    <property type="project" value="TreeGrafter"/>
</dbReference>
<evidence type="ECO:0000256" key="9">
    <source>
        <dbReference type="RuleBase" id="RU003945"/>
    </source>
</evidence>
<evidence type="ECO:0000313" key="13">
    <source>
        <dbReference type="Proteomes" id="UP000824232"/>
    </source>
</evidence>
<dbReference type="InterPro" id="IPR047196">
    <property type="entry name" value="YidC_ALB_C"/>
</dbReference>
<dbReference type="PANTHER" id="PTHR12428">
    <property type="entry name" value="OXA1"/>
    <property type="match status" value="1"/>
</dbReference>
<keyword evidence="6 10" id="KW-1133">Transmembrane helix</keyword>
<evidence type="ECO:0000256" key="8">
    <source>
        <dbReference type="ARBA" id="ARBA00023186"/>
    </source>
</evidence>
<comment type="caution">
    <text evidence="12">The sequence shown here is derived from an EMBL/GenBank/DDBJ whole genome shotgun (WGS) entry which is preliminary data.</text>
</comment>
<keyword evidence="8" id="KW-0143">Chaperone</keyword>
<feature type="transmembrane region" description="Helical" evidence="10">
    <location>
        <begin position="106"/>
        <end position="129"/>
    </location>
</feature>
<evidence type="ECO:0000256" key="3">
    <source>
        <dbReference type="ARBA" id="ARBA00022475"/>
    </source>
</evidence>
<comment type="similarity">
    <text evidence="9">Belongs to the OXA1/ALB3/YidC family.</text>
</comment>
<dbReference type="GO" id="GO:0005886">
    <property type="term" value="C:plasma membrane"/>
    <property type="evidence" value="ECO:0007669"/>
    <property type="project" value="UniProtKB-SubCell"/>
</dbReference>
<dbReference type="AlphaFoldDB" id="A0A9D1J3I6"/>
<evidence type="ECO:0000256" key="5">
    <source>
        <dbReference type="ARBA" id="ARBA00022927"/>
    </source>
</evidence>
<evidence type="ECO:0000259" key="11">
    <source>
        <dbReference type="Pfam" id="PF02096"/>
    </source>
</evidence>
<sequence>MKKRKIKSKIIIIIMLLFLVTGCTTTLVNKDNEPVKNPETGQSLTENILCQPENEQTRKLYEKNGVKLKDLPKCSEFTPGSTEYDGLWTGIFVKPLAFLILTLGKYIGSFALSIIIITIIIRLILFPFTRKMAVQSEMMKKASPELARIQKKYEGKTDQDSMLKQNQEMMMVYKKYNFNPLTSCLISFIQLPLLLAFLEAINRVPAIFEENFLGIQLGTTPLVGFGSSTFYMYIILILIIGASTILMFKTTNNSASDPSMKMMPIMMSVIIIITAFFMPAALGIYWSVGNIFAIVQNIVVMRGMEKHGK</sequence>
<dbReference type="CDD" id="cd20070">
    <property type="entry name" value="5TM_YidC_Alb3"/>
    <property type="match status" value="1"/>
</dbReference>
<evidence type="ECO:0000256" key="7">
    <source>
        <dbReference type="ARBA" id="ARBA00023136"/>
    </source>
</evidence>
<organism evidence="12 13">
    <name type="scientific">Candidatus Onthousia excrementipullorum</name>
    <dbReference type="NCBI Taxonomy" id="2840884"/>
    <lineage>
        <taxon>Bacteria</taxon>
        <taxon>Bacillati</taxon>
        <taxon>Bacillota</taxon>
        <taxon>Bacilli</taxon>
        <taxon>Candidatus Onthousia</taxon>
    </lineage>
</organism>
<keyword evidence="7 10" id="KW-0472">Membrane</keyword>
<dbReference type="PROSITE" id="PS51257">
    <property type="entry name" value="PROKAR_LIPOPROTEIN"/>
    <property type="match status" value="1"/>
</dbReference>
<dbReference type="Proteomes" id="UP000824232">
    <property type="component" value="Unassembled WGS sequence"/>
</dbReference>
<proteinExistence type="inferred from homology"/>
<feature type="transmembrane region" description="Helical" evidence="10">
    <location>
        <begin position="230"/>
        <end position="248"/>
    </location>
</feature>
<keyword evidence="5" id="KW-0653">Protein transport</keyword>
<evidence type="ECO:0000256" key="6">
    <source>
        <dbReference type="ARBA" id="ARBA00022989"/>
    </source>
</evidence>
<feature type="domain" description="Membrane insertase YidC/Oxa/ALB C-terminal" evidence="11">
    <location>
        <begin position="110"/>
        <end position="302"/>
    </location>
</feature>
<protein>
    <submittedName>
        <fullName evidence="12">YidC/Oxa1 family membrane protein insertase</fullName>
    </submittedName>
</protein>